<evidence type="ECO:0000256" key="6">
    <source>
        <dbReference type="ARBA" id="ARBA00023004"/>
    </source>
</evidence>
<dbReference type="AlphaFoldDB" id="A0AAX6MB99"/>
<gene>
    <name evidence="11" type="ORF">Daesc_008243</name>
</gene>
<dbReference type="Proteomes" id="UP001369815">
    <property type="component" value="Unassembled WGS sequence"/>
</dbReference>
<evidence type="ECO:0000256" key="7">
    <source>
        <dbReference type="ARBA" id="ARBA00023033"/>
    </source>
</evidence>
<dbReference type="PROSITE" id="PS00086">
    <property type="entry name" value="CYTOCHROME_P450"/>
    <property type="match status" value="1"/>
</dbReference>
<keyword evidence="7 9" id="KW-0503">Monooxygenase</keyword>
<keyword evidence="10" id="KW-0472">Membrane</keyword>
<evidence type="ECO:0000256" key="9">
    <source>
        <dbReference type="RuleBase" id="RU000461"/>
    </source>
</evidence>
<dbReference type="GO" id="GO:0020037">
    <property type="term" value="F:heme binding"/>
    <property type="evidence" value="ECO:0007669"/>
    <property type="project" value="InterPro"/>
</dbReference>
<dbReference type="GO" id="GO:0009403">
    <property type="term" value="P:toxin biosynthetic process"/>
    <property type="evidence" value="ECO:0007669"/>
    <property type="project" value="UniProtKB-ARBA"/>
</dbReference>
<name>A0AAX6MB99_9PEZI</name>
<keyword evidence="5 9" id="KW-0560">Oxidoreductase</keyword>
<protein>
    <recommendedName>
        <fullName evidence="13">Cytochrome P450 monooxygenase</fullName>
    </recommendedName>
</protein>
<dbReference type="PRINTS" id="PR00385">
    <property type="entry name" value="P450"/>
</dbReference>
<dbReference type="PANTHER" id="PTHR24305:SF230">
    <property type="entry name" value="P450, PUTATIVE (EUROFUNG)-RELATED"/>
    <property type="match status" value="1"/>
</dbReference>
<dbReference type="InterPro" id="IPR017972">
    <property type="entry name" value="Cyt_P450_CS"/>
</dbReference>
<dbReference type="PRINTS" id="PR00463">
    <property type="entry name" value="EP450I"/>
</dbReference>
<keyword evidence="10" id="KW-1133">Transmembrane helix</keyword>
<keyword evidence="10" id="KW-0812">Transmembrane</keyword>
<evidence type="ECO:0000256" key="4">
    <source>
        <dbReference type="ARBA" id="ARBA00022723"/>
    </source>
</evidence>
<proteinExistence type="inferred from homology"/>
<accession>A0AAX6MB99</accession>
<dbReference type="InterPro" id="IPR036396">
    <property type="entry name" value="Cyt_P450_sf"/>
</dbReference>
<feature type="transmembrane region" description="Helical" evidence="10">
    <location>
        <begin position="12"/>
        <end position="34"/>
    </location>
</feature>
<evidence type="ECO:0000313" key="11">
    <source>
        <dbReference type="EMBL" id="KAK6949920.1"/>
    </source>
</evidence>
<evidence type="ECO:0000256" key="3">
    <source>
        <dbReference type="ARBA" id="ARBA00022617"/>
    </source>
</evidence>
<comment type="similarity">
    <text evidence="2 9">Belongs to the cytochrome P450 family.</text>
</comment>
<evidence type="ECO:0000313" key="12">
    <source>
        <dbReference type="Proteomes" id="UP001369815"/>
    </source>
</evidence>
<dbReference type="EMBL" id="JBANMG010000008">
    <property type="protein sequence ID" value="KAK6949920.1"/>
    <property type="molecule type" value="Genomic_DNA"/>
</dbReference>
<dbReference type="InterPro" id="IPR001128">
    <property type="entry name" value="Cyt_P450"/>
</dbReference>
<keyword evidence="3 8" id="KW-0349">Heme</keyword>
<reference evidence="11 12" key="1">
    <citation type="journal article" date="2024" name="Front Chem Biol">
        <title>Unveiling the potential of Daldinia eschscholtzii MFLUCC 19-0629 through bioactivity and bioinformatics studies for enhanced sustainable agriculture production.</title>
        <authorList>
            <person name="Brooks S."/>
            <person name="Weaver J.A."/>
            <person name="Klomchit A."/>
            <person name="Alharthi S.A."/>
            <person name="Onlamun T."/>
            <person name="Nurani R."/>
            <person name="Vong T.K."/>
            <person name="Alberti F."/>
            <person name="Greco C."/>
        </authorList>
    </citation>
    <scope>NUCLEOTIDE SEQUENCE [LARGE SCALE GENOMIC DNA]</scope>
    <source>
        <strain evidence="11">MFLUCC 19-0629</strain>
    </source>
</reference>
<dbReference type="Gene3D" id="1.10.630.10">
    <property type="entry name" value="Cytochrome P450"/>
    <property type="match status" value="1"/>
</dbReference>
<comment type="caution">
    <text evidence="11">The sequence shown here is derived from an EMBL/GenBank/DDBJ whole genome shotgun (WGS) entry which is preliminary data.</text>
</comment>
<dbReference type="FunFam" id="1.10.630.10:FF:000047">
    <property type="entry name" value="Cytochrome P450 monooxygenase"/>
    <property type="match status" value="1"/>
</dbReference>
<dbReference type="InterPro" id="IPR002401">
    <property type="entry name" value="Cyt_P450_E_grp-I"/>
</dbReference>
<keyword evidence="4 8" id="KW-0479">Metal-binding</keyword>
<evidence type="ECO:0008006" key="13">
    <source>
        <dbReference type="Google" id="ProtNLM"/>
    </source>
</evidence>
<dbReference type="CDD" id="cd11058">
    <property type="entry name" value="CYP60B-like"/>
    <property type="match status" value="1"/>
</dbReference>
<keyword evidence="12" id="KW-1185">Reference proteome</keyword>
<dbReference type="GO" id="GO:0004497">
    <property type="term" value="F:monooxygenase activity"/>
    <property type="evidence" value="ECO:0007669"/>
    <property type="project" value="UniProtKB-KW"/>
</dbReference>
<evidence type="ECO:0000256" key="1">
    <source>
        <dbReference type="ARBA" id="ARBA00001971"/>
    </source>
</evidence>
<dbReference type="GO" id="GO:0016705">
    <property type="term" value="F:oxidoreductase activity, acting on paired donors, with incorporation or reduction of molecular oxygen"/>
    <property type="evidence" value="ECO:0007669"/>
    <property type="project" value="InterPro"/>
</dbReference>
<comment type="cofactor">
    <cofactor evidence="1 8">
        <name>heme</name>
        <dbReference type="ChEBI" id="CHEBI:30413"/>
    </cofactor>
</comment>
<evidence type="ECO:0000256" key="8">
    <source>
        <dbReference type="PIRSR" id="PIRSR602401-1"/>
    </source>
</evidence>
<dbReference type="SUPFAM" id="SSF48264">
    <property type="entry name" value="Cytochrome P450"/>
    <property type="match status" value="1"/>
</dbReference>
<evidence type="ECO:0000256" key="10">
    <source>
        <dbReference type="SAM" id="Phobius"/>
    </source>
</evidence>
<feature type="binding site" description="axial binding residue" evidence="8">
    <location>
        <position position="441"/>
    </location>
    <ligand>
        <name>heme</name>
        <dbReference type="ChEBI" id="CHEBI:30413"/>
    </ligand>
    <ligandPart>
        <name>Fe</name>
        <dbReference type="ChEBI" id="CHEBI:18248"/>
    </ligandPart>
</feature>
<evidence type="ECO:0000256" key="5">
    <source>
        <dbReference type="ARBA" id="ARBA00023002"/>
    </source>
</evidence>
<dbReference type="InterPro" id="IPR050121">
    <property type="entry name" value="Cytochrome_P450_monoxygenase"/>
</dbReference>
<keyword evidence="6 8" id="KW-0408">Iron</keyword>
<dbReference type="Pfam" id="PF00067">
    <property type="entry name" value="p450"/>
    <property type="match status" value="1"/>
</dbReference>
<organism evidence="11 12">
    <name type="scientific">Daldinia eschscholtzii</name>
    <dbReference type="NCBI Taxonomy" id="292717"/>
    <lineage>
        <taxon>Eukaryota</taxon>
        <taxon>Fungi</taxon>
        <taxon>Dikarya</taxon>
        <taxon>Ascomycota</taxon>
        <taxon>Pezizomycotina</taxon>
        <taxon>Sordariomycetes</taxon>
        <taxon>Xylariomycetidae</taxon>
        <taxon>Xylariales</taxon>
        <taxon>Hypoxylaceae</taxon>
        <taxon>Daldinia</taxon>
    </lineage>
</organism>
<dbReference type="PANTHER" id="PTHR24305">
    <property type="entry name" value="CYTOCHROME P450"/>
    <property type="match status" value="1"/>
</dbReference>
<evidence type="ECO:0000256" key="2">
    <source>
        <dbReference type="ARBA" id="ARBA00010617"/>
    </source>
</evidence>
<dbReference type="GO" id="GO:0005506">
    <property type="term" value="F:iron ion binding"/>
    <property type="evidence" value="ECO:0007669"/>
    <property type="project" value="InterPro"/>
</dbReference>
<sequence>MAPAFQIPDNINIPLIGGACIALYVVWSIFYGLFLDPLRHIPGPFLWRLTNLPRVYHLIKGDVHRKVREFHKKYGPIVRITPYEVVYNDPQAWKDIYGHRVGGAEEIGKWAEFYTPNSDLPRNLLTSERAEHSILRRQFSHSFSDKSMREQEELIKGYVELLIERLNENCDGGKAALNMRDWYNWTTFDVIGDLGFGNSFSCLQNTGYHPWIKLITASLRESCKFQGMAHLGINPLVKYIYRWGLMDRNKEQLNLVAETLDERIKSGRERPDLIDMLVKKRDELGMDFQTLVGNANLLIVAGSETTATLLSGATYLLTMNPHTLAKVAEEVRTSFNNDKEITLTSVSRLRYMLACLNESLRQYPPVSNDLPRCVPKGGAEIVGKHLPEGTVCSVFQWAINYDERWWKNPYKFAPERWLGDPEYKDDRQDAMQPFSHGPRNCIGKNLAYAEMRLILAKILYNFDMRIDDSCRDWIDRQNSFGVWEKPPLYIYLTPVSQKSEKSGNMILGLTAVKATQFWHNTGTKAGRDNFTHEHKGTVDEETGQVYKGSTSFRMAQV</sequence>